<feature type="region of interest" description="Disordered" evidence="1">
    <location>
        <begin position="1"/>
        <end position="21"/>
    </location>
</feature>
<dbReference type="EMBL" id="JAPTSV010000015">
    <property type="protein sequence ID" value="KAJ1520351.1"/>
    <property type="molecule type" value="Genomic_DNA"/>
</dbReference>
<name>A0AAV7X751_9NEOP</name>
<evidence type="ECO:0008006" key="4">
    <source>
        <dbReference type="Google" id="ProtNLM"/>
    </source>
</evidence>
<protein>
    <recommendedName>
        <fullName evidence="4">MULE transposase domain-containing protein</fullName>
    </recommendedName>
</protein>
<evidence type="ECO:0000313" key="2">
    <source>
        <dbReference type="EMBL" id="KAJ1520351.1"/>
    </source>
</evidence>
<evidence type="ECO:0000313" key="3">
    <source>
        <dbReference type="Proteomes" id="UP001075354"/>
    </source>
</evidence>
<evidence type="ECO:0000256" key="1">
    <source>
        <dbReference type="SAM" id="MobiDB-lite"/>
    </source>
</evidence>
<dbReference type="AlphaFoldDB" id="A0AAV7X751"/>
<feature type="region of interest" description="Disordered" evidence="1">
    <location>
        <begin position="643"/>
        <end position="670"/>
    </location>
</feature>
<dbReference type="Proteomes" id="UP001075354">
    <property type="component" value="Chromosome 15"/>
</dbReference>
<proteinExistence type="predicted"/>
<reference evidence="2" key="1">
    <citation type="submission" date="2022-12" db="EMBL/GenBank/DDBJ databases">
        <title>Chromosome-level genome assembly of the bean flower thrips Megalurothrips usitatus.</title>
        <authorList>
            <person name="Ma L."/>
            <person name="Liu Q."/>
            <person name="Li H."/>
            <person name="Cai W."/>
        </authorList>
    </citation>
    <scope>NUCLEOTIDE SEQUENCE</scope>
    <source>
        <strain evidence="2">Cailab_2022a</strain>
    </source>
</reference>
<feature type="region of interest" description="Disordered" evidence="1">
    <location>
        <begin position="49"/>
        <end position="72"/>
    </location>
</feature>
<feature type="compositionally biased region" description="Low complexity" evidence="1">
    <location>
        <begin position="9"/>
        <end position="18"/>
    </location>
</feature>
<sequence>MEDFDVDDPAPASVPSVVIPGQSRRKDAFPINDVQEFFGLEVKEHFSRTDRDEELSEQADAAQQPSGNVDADSGMFTKRFTITLSPDEWKTISPEIASYKSTAASVKTVIRSYKCLRRRIKHPLLKRQIKGSKRDEYLDMMINQKMSSSCVRALSAEDKMEEGEREPPQVPLARSLRQAKFEYLSSLRLDNDPVMAIILAKHEALYTGFIKNVTYEKFIVPFWNIAQVHAERSYVQNTPNSKISIDASGGFVHKLKRADGKKSGHIFLFEAVIRDPKTGQQVAVASMISERHDTETIRYWLSCFLRDGQLIQCQNIDTARNIIMDIFTVALNESEGKHPVLGHETPAQCSKTRLLRLIGNDSDETIYSELDGIYLSAEEEMEGIFWDGLENMTPNFGKNTADFTSWGEEIFTHVENSIEQGNWGNQQFLPDLPKAILKLTDVIPLWSAIMVPHFGYGSPTASTSSSEGKIKLNNAAALEEKSIADELSSTVDPCKAEDNLFPEDNLPEDSLLPEDHRLPEANLLPEDNNLLKDSGEKKKCGNFLTASDNQEDVTKCSTKGNEEDLQMKDSKHTQVAKSEETPTCHLCRQGICPDPEYSCFCGVAVHANSSCAAEVTGAIREDRNVACMSCSKKTHQERLSIMEQQAKDNWRGLSEPKKRSRKSYLEKNSE</sequence>
<keyword evidence="3" id="KW-1185">Reference proteome</keyword>
<comment type="caution">
    <text evidence="2">The sequence shown here is derived from an EMBL/GenBank/DDBJ whole genome shotgun (WGS) entry which is preliminary data.</text>
</comment>
<gene>
    <name evidence="2" type="ORF">ONE63_004549</name>
</gene>
<organism evidence="2 3">
    <name type="scientific">Megalurothrips usitatus</name>
    <name type="common">bean blossom thrips</name>
    <dbReference type="NCBI Taxonomy" id="439358"/>
    <lineage>
        <taxon>Eukaryota</taxon>
        <taxon>Metazoa</taxon>
        <taxon>Ecdysozoa</taxon>
        <taxon>Arthropoda</taxon>
        <taxon>Hexapoda</taxon>
        <taxon>Insecta</taxon>
        <taxon>Pterygota</taxon>
        <taxon>Neoptera</taxon>
        <taxon>Paraneoptera</taxon>
        <taxon>Thysanoptera</taxon>
        <taxon>Terebrantia</taxon>
        <taxon>Thripoidea</taxon>
        <taxon>Thripidae</taxon>
        <taxon>Megalurothrips</taxon>
    </lineage>
</organism>
<accession>A0AAV7X751</accession>